<sequence>MALGTFTKSVTQPINAGDPTENSTGRSKETRVSTRSLGGNSAVRIPTTLSGQLIWSGQDYHHNNSLYALCLTSEDIAEVEQALEAFKALCLDGDEVSKANFPLPNLTERLEKCSKILHDGLGFFVIKGIDMSHYTVEDSIVIYLGIASYIADQRGIQDREGNVLRHITSSKMWDVPLEKRHGIHSNAALPFHNDMGCDILALQVRHCAHSRGSTFVSSAASIFNQLITVEPAVVRTLFEPNWPVQCSGRHAQHYLAPVMKWHHDRLMTSMDPNRFGPHPASSGSSIPVLTQDQRYALQKLEEAARSTELELDLERGDLLFLNNWALLHRREAYDDDETTCRHLIRLWLRSTRHGWHVPPEMLLPWQTAYNDKIQTRIYALHPSPTYSTPKYSVGSAAFLIYDDEQEVDESLIR</sequence>
<accession>A0A7D5Z1X0</accession>
<protein>
    <submittedName>
        <fullName evidence="4">Taurine hydroxylase-like protein SAT17</fullName>
    </submittedName>
</protein>
<evidence type="ECO:0000256" key="1">
    <source>
        <dbReference type="ARBA" id="ARBA00023002"/>
    </source>
</evidence>
<dbReference type="KEGG" id="mbrn:26242284"/>
<name>A0A7D5Z1X0_9HYPO</name>
<keyword evidence="5" id="KW-1185">Reference proteome</keyword>
<dbReference type="EMBL" id="CP058933">
    <property type="protein sequence ID" value="QLI67107.1"/>
    <property type="molecule type" value="Genomic_DNA"/>
</dbReference>
<gene>
    <name evidence="4" type="primary">SAT17_1</name>
    <name evidence="4" type="ORF">G6M90_00g048280</name>
</gene>
<evidence type="ECO:0000313" key="4">
    <source>
        <dbReference type="EMBL" id="QLI67107.1"/>
    </source>
</evidence>
<feature type="domain" description="TauD/TfdA-like" evidence="3">
    <location>
        <begin position="97"/>
        <end position="347"/>
    </location>
</feature>
<dbReference type="GeneID" id="26242284"/>
<dbReference type="Proteomes" id="UP000510686">
    <property type="component" value="Chromosome 2"/>
</dbReference>
<evidence type="ECO:0000259" key="3">
    <source>
        <dbReference type="Pfam" id="PF02668"/>
    </source>
</evidence>
<dbReference type="Pfam" id="PF02668">
    <property type="entry name" value="TauD"/>
    <property type="match status" value="1"/>
</dbReference>
<dbReference type="InterPro" id="IPR003819">
    <property type="entry name" value="TauD/TfdA-like"/>
</dbReference>
<dbReference type="InterPro" id="IPR042098">
    <property type="entry name" value="TauD-like_sf"/>
</dbReference>
<dbReference type="PANTHER" id="PTHR10696:SF54">
    <property type="entry name" value="FAMILY OXIDOREDUCTASE, PUTATIVE (AFU_ORTHOLOGUE AFUA_4G13850)-RELATED"/>
    <property type="match status" value="1"/>
</dbReference>
<feature type="region of interest" description="Disordered" evidence="2">
    <location>
        <begin position="1"/>
        <end position="37"/>
    </location>
</feature>
<reference evidence="4 5" key="1">
    <citation type="submission" date="2020-07" db="EMBL/GenBank/DDBJ databases">
        <title>Telomere length de novo assembly of all 7 chromosomes of the fungus, Metarhizium brunneum, using a novel assembly pipeline.</title>
        <authorList>
            <person name="Saud z."/>
            <person name="Kortsinoglou A."/>
            <person name="Kouvelis V.N."/>
            <person name="Butt T.M."/>
        </authorList>
    </citation>
    <scope>NUCLEOTIDE SEQUENCE [LARGE SCALE GENOMIC DNA]</scope>
    <source>
        <strain evidence="4 5">4556</strain>
    </source>
</reference>
<organism evidence="4 5">
    <name type="scientific">Metarhizium brunneum</name>
    <dbReference type="NCBI Taxonomy" id="500148"/>
    <lineage>
        <taxon>Eukaryota</taxon>
        <taxon>Fungi</taxon>
        <taxon>Dikarya</taxon>
        <taxon>Ascomycota</taxon>
        <taxon>Pezizomycotina</taxon>
        <taxon>Sordariomycetes</taxon>
        <taxon>Hypocreomycetidae</taxon>
        <taxon>Hypocreales</taxon>
        <taxon>Clavicipitaceae</taxon>
        <taxon>Metarhizium</taxon>
    </lineage>
</organism>
<dbReference type="AlphaFoldDB" id="A0A7D5Z1X0"/>
<keyword evidence="1" id="KW-0560">Oxidoreductase</keyword>
<feature type="compositionally biased region" description="Polar residues" evidence="2">
    <location>
        <begin position="1"/>
        <end position="25"/>
    </location>
</feature>
<dbReference type="SUPFAM" id="SSF51197">
    <property type="entry name" value="Clavaminate synthase-like"/>
    <property type="match status" value="1"/>
</dbReference>
<evidence type="ECO:0000313" key="5">
    <source>
        <dbReference type="Proteomes" id="UP000510686"/>
    </source>
</evidence>
<dbReference type="PANTHER" id="PTHR10696">
    <property type="entry name" value="GAMMA-BUTYROBETAINE HYDROXYLASE-RELATED"/>
    <property type="match status" value="1"/>
</dbReference>
<evidence type="ECO:0000256" key="2">
    <source>
        <dbReference type="SAM" id="MobiDB-lite"/>
    </source>
</evidence>
<proteinExistence type="predicted"/>
<dbReference type="OrthoDB" id="272271at2759"/>
<dbReference type="InterPro" id="IPR050411">
    <property type="entry name" value="AlphaKG_dependent_hydroxylases"/>
</dbReference>
<dbReference type="GO" id="GO:0016491">
    <property type="term" value="F:oxidoreductase activity"/>
    <property type="evidence" value="ECO:0007669"/>
    <property type="project" value="UniProtKB-KW"/>
</dbReference>
<dbReference type="Gene3D" id="3.60.130.10">
    <property type="entry name" value="Clavaminate synthase-like"/>
    <property type="match status" value="1"/>
</dbReference>
<dbReference type="RefSeq" id="XP_014544943.1">
    <property type="nucleotide sequence ID" value="XM_014689457.1"/>
</dbReference>